<dbReference type="InterPro" id="IPR001466">
    <property type="entry name" value="Beta-lactam-related"/>
</dbReference>
<evidence type="ECO:0000259" key="1">
    <source>
        <dbReference type="Pfam" id="PF00144"/>
    </source>
</evidence>
<evidence type="ECO:0000313" key="2">
    <source>
        <dbReference type="EMBL" id="VDM13588.1"/>
    </source>
</evidence>
<proteinExistence type="predicted"/>
<dbReference type="Gene3D" id="3.40.710.10">
    <property type="entry name" value="DD-peptidase/beta-lactamase superfamily"/>
    <property type="match status" value="1"/>
</dbReference>
<dbReference type="PANTHER" id="PTHR43319">
    <property type="entry name" value="BETA-LACTAMASE-RELATED"/>
    <property type="match status" value="1"/>
</dbReference>
<dbReference type="InterPro" id="IPR012338">
    <property type="entry name" value="Beta-lactam/transpept-like"/>
</dbReference>
<gene>
    <name evidence="2" type="ORF">WBA_LOCUS6974</name>
</gene>
<protein>
    <recommendedName>
        <fullName evidence="1">Beta-lactamase-related domain-containing protein</fullName>
    </recommendedName>
</protein>
<dbReference type="InParanoid" id="A0A3P7FS78"/>
<dbReference type="OrthoDB" id="5946976at2759"/>
<sequence>MPRLPIIVDGDCDSRFDRVKQVFHNNFTQRWESEGAAFAAYFKGEKVVDLWGGYADSTSHRKWKNDTMTLLFSSTKVI</sequence>
<dbReference type="EMBL" id="UYWW01004557">
    <property type="protein sequence ID" value="VDM13588.1"/>
    <property type="molecule type" value="Genomic_DNA"/>
</dbReference>
<dbReference type="InterPro" id="IPR052907">
    <property type="entry name" value="Beta-lactamase/esterase"/>
</dbReference>
<dbReference type="Proteomes" id="UP000270924">
    <property type="component" value="Unassembled WGS sequence"/>
</dbReference>
<dbReference type="PANTHER" id="PTHR43319:SF3">
    <property type="entry name" value="BETA-LACTAMASE-RELATED DOMAIN-CONTAINING PROTEIN"/>
    <property type="match status" value="1"/>
</dbReference>
<dbReference type="SUPFAM" id="SSF56601">
    <property type="entry name" value="beta-lactamase/transpeptidase-like"/>
    <property type="match status" value="1"/>
</dbReference>
<evidence type="ECO:0000313" key="3">
    <source>
        <dbReference type="Proteomes" id="UP000270924"/>
    </source>
</evidence>
<organism evidence="2 3">
    <name type="scientific">Wuchereria bancrofti</name>
    <dbReference type="NCBI Taxonomy" id="6293"/>
    <lineage>
        <taxon>Eukaryota</taxon>
        <taxon>Metazoa</taxon>
        <taxon>Ecdysozoa</taxon>
        <taxon>Nematoda</taxon>
        <taxon>Chromadorea</taxon>
        <taxon>Rhabditida</taxon>
        <taxon>Spirurina</taxon>
        <taxon>Spiruromorpha</taxon>
        <taxon>Filarioidea</taxon>
        <taxon>Onchocercidae</taxon>
        <taxon>Wuchereria</taxon>
    </lineage>
</organism>
<keyword evidence="3" id="KW-1185">Reference proteome</keyword>
<feature type="domain" description="Beta-lactamase-related" evidence="1">
    <location>
        <begin position="24"/>
        <end position="77"/>
    </location>
</feature>
<name>A0A3P7FS78_WUCBA</name>
<dbReference type="AlphaFoldDB" id="A0A3P7FS78"/>
<dbReference type="Pfam" id="PF00144">
    <property type="entry name" value="Beta-lactamase"/>
    <property type="match status" value="1"/>
</dbReference>
<accession>A0A3P7FS78</accession>
<reference evidence="2 3" key="1">
    <citation type="submission" date="2018-11" db="EMBL/GenBank/DDBJ databases">
        <authorList>
            <consortium name="Pathogen Informatics"/>
        </authorList>
    </citation>
    <scope>NUCLEOTIDE SEQUENCE [LARGE SCALE GENOMIC DNA]</scope>
</reference>